<proteinExistence type="predicted"/>
<dbReference type="InterPro" id="IPR013783">
    <property type="entry name" value="Ig-like_fold"/>
</dbReference>
<dbReference type="Pfam" id="PF16640">
    <property type="entry name" value="Big_3_5"/>
    <property type="match status" value="2"/>
</dbReference>
<organism evidence="2 3">
    <name type="scientific">Pseudonocardia yunnanensis</name>
    <dbReference type="NCBI Taxonomy" id="58107"/>
    <lineage>
        <taxon>Bacteria</taxon>
        <taxon>Bacillati</taxon>
        <taxon>Actinomycetota</taxon>
        <taxon>Actinomycetes</taxon>
        <taxon>Pseudonocardiales</taxon>
        <taxon>Pseudonocardiaceae</taxon>
        <taxon>Pseudonocardia</taxon>
    </lineage>
</organism>
<reference evidence="3" key="1">
    <citation type="journal article" date="2019" name="Int. J. Syst. Evol. Microbiol.">
        <title>The Global Catalogue of Microorganisms (GCM) 10K type strain sequencing project: providing services to taxonomists for standard genome sequencing and annotation.</title>
        <authorList>
            <consortium name="The Broad Institute Genomics Platform"/>
            <consortium name="The Broad Institute Genome Sequencing Center for Infectious Disease"/>
            <person name="Wu L."/>
            <person name="Ma J."/>
        </authorList>
    </citation>
    <scope>NUCLEOTIDE SEQUENCE [LARGE SCALE GENOMIC DNA]</scope>
    <source>
        <strain evidence="3">CCM 7043</strain>
    </source>
</reference>
<dbReference type="InterPro" id="IPR032109">
    <property type="entry name" value="Big_3_5"/>
</dbReference>
<sequence length="418" mass="39916">FGGGGGGSIIFSGGANTAGGGGGGGSSLVPSGGTASLTTAPASVTITYTATTSTTTLAAAPNPAAVGQPVTLTATVTCSVPTDTGTVTFYDGDTVIGIVPVTGSDVATLPTSSLSIGSHTLTARFVGDTACPPSISNTVVEVIQQGSSTASLTASPPNPSFGQPVTLTAQVSCTAGVAPTGTVTFSEGATAIGIVPLGGSGNAGLTVSGLPGGSHTFTAHYDGDTNCAPTTSNAVTVTVGCQTISGTHLGPLTVTGPVCLAPGTQILGPVTISGSGSLDAVGATIQGPLTATSGTGLRVCATTVNGPATISGINGVIVIGDAGDDGGPPCGANTLRGAATFRGNTGFVELGGNQILGPLTVNNNTTTIIVPPENATATEIEANLVLGILACSGNTPPPTNDGRPNIVIGTRTGQCATL</sequence>
<protein>
    <submittedName>
        <fullName evidence="2">Ig-like domain-containing protein</fullName>
    </submittedName>
</protein>
<feature type="domain" description="Bacterial Ig-like" evidence="1">
    <location>
        <begin position="58"/>
        <end position="141"/>
    </location>
</feature>
<feature type="domain" description="Bacterial Ig-like" evidence="1">
    <location>
        <begin position="152"/>
        <end position="239"/>
    </location>
</feature>
<evidence type="ECO:0000259" key="1">
    <source>
        <dbReference type="Pfam" id="PF16640"/>
    </source>
</evidence>
<dbReference type="RefSeq" id="WP_379658949.1">
    <property type="nucleotide sequence ID" value="NZ_JBHUCO010000006.1"/>
</dbReference>
<dbReference type="Gene3D" id="2.60.40.10">
    <property type="entry name" value="Immunoglobulins"/>
    <property type="match status" value="2"/>
</dbReference>
<name>A0ABW4EQL6_9PSEU</name>
<dbReference type="EMBL" id="JBHUCO010000006">
    <property type="protein sequence ID" value="MFD1516993.1"/>
    <property type="molecule type" value="Genomic_DNA"/>
</dbReference>
<evidence type="ECO:0000313" key="3">
    <source>
        <dbReference type="Proteomes" id="UP001597114"/>
    </source>
</evidence>
<feature type="non-terminal residue" evidence="2">
    <location>
        <position position="1"/>
    </location>
</feature>
<keyword evidence="3" id="KW-1185">Reference proteome</keyword>
<dbReference type="Proteomes" id="UP001597114">
    <property type="component" value="Unassembled WGS sequence"/>
</dbReference>
<evidence type="ECO:0000313" key="2">
    <source>
        <dbReference type="EMBL" id="MFD1516993.1"/>
    </source>
</evidence>
<gene>
    <name evidence="2" type="ORF">ACFSJD_05815</name>
</gene>
<accession>A0ABW4EQL6</accession>
<comment type="caution">
    <text evidence="2">The sequence shown here is derived from an EMBL/GenBank/DDBJ whole genome shotgun (WGS) entry which is preliminary data.</text>
</comment>